<evidence type="ECO:0000313" key="1">
    <source>
        <dbReference type="EMBL" id="MDD1017075.1"/>
    </source>
</evidence>
<protein>
    <submittedName>
        <fullName evidence="1">Uncharacterized protein</fullName>
    </submittedName>
</protein>
<comment type="caution">
    <text evidence="1">The sequence shown here is derived from an EMBL/GenBank/DDBJ whole genome shotgun (WGS) entry which is preliminary data.</text>
</comment>
<reference evidence="1 2" key="1">
    <citation type="submission" date="2022-05" db="EMBL/GenBank/DDBJ databases">
        <title>Novel Pseudomonas spp. Isolated from a Rainbow Trout Aquaculture Facility.</title>
        <authorList>
            <person name="Testerman T."/>
            <person name="Graf J."/>
        </authorList>
    </citation>
    <scope>NUCLEOTIDE SEQUENCE [LARGE SCALE GENOMIC DNA]</scope>
    <source>
        <strain evidence="1 2">ID1025</strain>
    </source>
</reference>
<name>A0ABT5PFI1_9PSED</name>
<dbReference type="Proteomes" id="UP001148184">
    <property type="component" value="Unassembled WGS sequence"/>
</dbReference>
<sequence length="187" mass="19923">MPADLLSQQGVYRVIGPEQQEWLLLMTPVQPEPDGRHVLQALLHREREPLFEERTLGNIFIHNGLSAPSFIAQVFASSDSGGDSAGLGFLGFGGGDGGGFGTSTFAGLFAREAAQEGESMRVFDGKQWRTTDPAQGLRAVFGAASLEQQLQNIKDAEQRPVRELAMALAQPTQIGNPQGHAALAAGP</sequence>
<dbReference type="EMBL" id="JAMDGZ010000074">
    <property type="protein sequence ID" value="MDD1017075.1"/>
    <property type="molecule type" value="Genomic_DNA"/>
</dbReference>
<dbReference type="RefSeq" id="WP_273895693.1">
    <property type="nucleotide sequence ID" value="NZ_JAMDGP010000036.1"/>
</dbReference>
<gene>
    <name evidence="1" type="ORF">M5G17_25780</name>
</gene>
<organism evidence="1 2">
    <name type="scientific">Pseudomonas rubra</name>
    <dbReference type="NCBI Taxonomy" id="2942627"/>
    <lineage>
        <taxon>Bacteria</taxon>
        <taxon>Pseudomonadati</taxon>
        <taxon>Pseudomonadota</taxon>
        <taxon>Gammaproteobacteria</taxon>
        <taxon>Pseudomonadales</taxon>
        <taxon>Pseudomonadaceae</taxon>
        <taxon>Pseudomonas</taxon>
    </lineage>
</organism>
<evidence type="ECO:0000313" key="2">
    <source>
        <dbReference type="Proteomes" id="UP001148184"/>
    </source>
</evidence>
<accession>A0ABT5PFI1</accession>
<proteinExistence type="predicted"/>
<keyword evidence="2" id="KW-1185">Reference proteome</keyword>